<name>A0A5B8XCV2_9RICK</name>
<dbReference type="Pfam" id="PF00297">
    <property type="entry name" value="Ribosomal_L3"/>
    <property type="match status" value="1"/>
</dbReference>
<evidence type="ECO:0000313" key="10">
    <source>
        <dbReference type="Proteomes" id="UP000321934"/>
    </source>
</evidence>
<accession>A0A5B8XCV2</accession>
<dbReference type="Gene3D" id="2.40.30.10">
    <property type="entry name" value="Translation factors"/>
    <property type="match status" value="1"/>
</dbReference>
<keyword evidence="3" id="KW-0699">rRNA-binding</keyword>
<dbReference type="FunFam" id="2.40.30.10:FF:000004">
    <property type="entry name" value="50S ribosomal protein L3"/>
    <property type="match status" value="1"/>
</dbReference>
<keyword evidence="10" id="KW-1185">Reference proteome</keyword>
<dbReference type="GO" id="GO:1990904">
    <property type="term" value="C:ribonucleoprotein complex"/>
    <property type="evidence" value="ECO:0007669"/>
    <property type="project" value="UniProtKB-KW"/>
</dbReference>
<dbReference type="AlphaFoldDB" id="A0A5B8XCV2"/>
<evidence type="ECO:0000256" key="3">
    <source>
        <dbReference type="ARBA" id="ARBA00022730"/>
    </source>
</evidence>
<dbReference type="PANTHER" id="PTHR11229">
    <property type="entry name" value="50S RIBOSOMAL PROTEIN L3"/>
    <property type="match status" value="1"/>
</dbReference>
<evidence type="ECO:0000256" key="7">
    <source>
        <dbReference type="NCBIfam" id="TIGR03625"/>
    </source>
</evidence>
<keyword evidence="5 9" id="KW-0689">Ribosomal protein</keyword>
<keyword evidence="4" id="KW-0694">RNA-binding</keyword>
<dbReference type="InterPro" id="IPR009000">
    <property type="entry name" value="Transl_B-barrel_sf"/>
</dbReference>
<dbReference type="NCBIfam" id="TIGR03625">
    <property type="entry name" value="L3_bact"/>
    <property type="match status" value="1"/>
</dbReference>
<feature type="compositionally biased region" description="Basic and acidic residues" evidence="8">
    <location>
        <begin position="148"/>
        <end position="158"/>
    </location>
</feature>
<keyword evidence="2" id="KW-0488">Methylation</keyword>
<evidence type="ECO:0000256" key="5">
    <source>
        <dbReference type="ARBA" id="ARBA00022980"/>
    </source>
</evidence>
<evidence type="ECO:0000256" key="6">
    <source>
        <dbReference type="ARBA" id="ARBA00023274"/>
    </source>
</evidence>
<comment type="similarity">
    <text evidence="1">Belongs to the universal ribosomal protein uL3 family.</text>
</comment>
<dbReference type="EMBL" id="CP029077">
    <property type="protein sequence ID" value="QED23188.1"/>
    <property type="molecule type" value="Genomic_DNA"/>
</dbReference>
<evidence type="ECO:0000256" key="1">
    <source>
        <dbReference type="ARBA" id="ARBA00006540"/>
    </source>
</evidence>
<gene>
    <name evidence="9" type="ORF">Deia_00385</name>
</gene>
<evidence type="ECO:0000256" key="2">
    <source>
        <dbReference type="ARBA" id="ARBA00022481"/>
    </source>
</evidence>
<dbReference type="Gene3D" id="3.30.160.810">
    <property type="match status" value="1"/>
</dbReference>
<dbReference type="SUPFAM" id="SSF50447">
    <property type="entry name" value="Translation proteins"/>
    <property type="match status" value="1"/>
</dbReference>
<dbReference type="PANTHER" id="PTHR11229:SF16">
    <property type="entry name" value="LARGE RIBOSOMAL SUBUNIT PROTEIN UL3C"/>
    <property type="match status" value="1"/>
</dbReference>
<dbReference type="GO" id="GO:0003735">
    <property type="term" value="F:structural constituent of ribosome"/>
    <property type="evidence" value="ECO:0007669"/>
    <property type="project" value="UniProtKB-UniRule"/>
</dbReference>
<feature type="region of interest" description="Disordered" evidence="8">
    <location>
        <begin position="145"/>
        <end position="169"/>
    </location>
</feature>
<sequence>MSIYYSINMESSFGLIGKKCGMTSLFLDDGSVIPCTAVYIDRHYIVNVKTVAKDGYNAVILGTNAKRAKLVNKPQRKNLETLNLPALSNLKEFRLPNNLDMSTFVLGSEIEIDFKHLNGSFVDVRSRSKGKGFAGVVKRYGFGGQHASHGESLSERSHGSTGQRQDPGKVFKNKKMAGHMGDENVCIQNLSVLKVLPDERMLLISGSISGHSGSDVILTSSIKMSMFGNLANGEFIFNWFKLSSFKA</sequence>
<dbReference type="InterPro" id="IPR000597">
    <property type="entry name" value="Ribosomal_uL3"/>
</dbReference>
<dbReference type="GO" id="GO:0019843">
    <property type="term" value="F:rRNA binding"/>
    <property type="evidence" value="ECO:0007669"/>
    <property type="project" value="UniProtKB-KW"/>
</dbReference>
<keyword evidence="6" id="KW-0687">Ribonucleoprotein</keyword>
<dbReference type="InterPro" id="IPR019927">
    <property type="entry name" value="Ribosomal_uL3_bac/org-type"/>
</dbReference>
<evidence type="ECO:0000313" key="9">
    <source>
        <dbReference type="EMBL" id="QED23188.1"/>
    </source>
</evidence>
<dbReference type="GO" id="GO:0006412">
    <property type="term" value="P:translation"/>
    <property type="evidence" value="ECO:0007669"/>
    <property type="project" value="UniProtKB-UniRule"/>
</dbReference>
<evidence type="ECO:0000256" key="4">
    <source>
        <dbReference type="ARBA" id="ARBA00022884"/>
    </source>
</evidence>
<reference evidence="9 10" key="1">
    <citation type="journal article" date="2019" name="ISME J.">
        <title>Deianiraea, an extracellular bacterium associated with the ciliate Paramecium, suggests an alternative scenario for the evolution of Rickettsiales.</title>
        <authorList>
            <person name="Castelli M."/>
            <person name="Sabaneyeva E."/>
            <person name="Lanzoni O."/>
            <person name="Lebedeva N."/>
            <person name="Floriano A.M."/>
            <person name="Gaiarsa S."/>
            <person name="Benken K."/>
            <person name="Modeo L."/>
            <person name="Bandi C."/>
            <person name="Potekhin A."/>
            <person name="Sassera D."/>
            <person name="Petroni G."/>
        </authorList>
    </citation>
    <scope>NUCLEOTIDE SEQUENCE [LARGE SCALE GENOMIC DNA]</scope>
    <source>
        <strain evidence="9">CyL4-1</strain>
    </source>
</reference>
<evidence type="ECO:0000256" key="8">
    <source>
        <dbReference type="SAM" id="MobiDB-lite"/>
    </source>
</evidence>
<protein>
    <recommendedName>
        <fullName evidence="7">50S ribosomal protein L3</fullName>
    </recommendedName>
</protein>
<dbReference type="Proteomes" id="UP000321934">
    <property type="component" value="Chromosome"/>
</dbReference>
<organism evidence="9 10">
    <name type="scientific">Candidatus Deianiraea vastatrix</name>
    <dbReference type="NCBI Taxonomy" id="2163644"/>
    <lineage>
        <taxon>Bacteria</taxon>
        <taxon>Pseudomonadati</taxon>
        <taxon>Pseudomonadota</taxon>
        <taxon>Alphaproteobacteria</taxon>
        <taxon>Rickettsiales</taxon>
        <taxon>Candidatus Deianiraeaceae</taxon>
        <taxon>Candidatus Deianiraea</taxon>
    </lineage>
</organism>
<dbReference type="GO" id="GO:0005840">
    <property type="term" value="C:ribosome"/>
    <property type="evidence" value="ECO:0007669"/>
    <property type="project" value="UniProtKB-UniRule"/>
</dbReference>
<proteinExistence type="inferred from homology"/>